<dbReference type="STRING" id="1642647.PSM36_2793"/>
<accession>A0A1R3T668</accession>
<reference evidence="2 3" key="1">
    <citation type="submission" date="2016-08" db="EMBL/GenBank/DDBJ databases">
        <authorList>
            <person name="Seilhamer J.J."/>
        </authorList>
    </citation>
    <scope>NUCLEOTIDE SEQUENCE [LARGE SCALE GENOMIC DNA]</scope>
    <source>
        <strain evidence="2">M3/6</strain>
    </source>
</reference>
<evidence type="ECO:0000313" key="2">
    <source>
        <dbReference type="EMBL" id="SCD21589.1"/>
    </source>
</evidence>
<feature type="chain" id="PRO_5012255417" evidence="1">
    <location>
        <begin position="23"/>
        <end position="193"/>
    </location>
</feature>
<dbReference type="RefSeq" id="WP_076931407.1">
    <property type="nucleotide sequence ID" value="NZ_LT605205.1"/>
</dbReference>
<name>A0A1R3T668_9BACT</name>
<dbReference type="AlphaFoldDB" id="A0A1R3T668"/>
<protein>
    <submittedName>
        <fullName evidence="2">Putative secreted protein</fullName>
    </submittedName>
</protein>
<keyword evidence="3" id="KW-1185">Reference proteome</keyword>
<proteinExistence type="predicted"/>
<sequence length="193" mass="21544">MKKILLVAIVLVCMGASQNASAQKGDLKDIDHLSFYGVDFTYAKVYGADETAHQFLDAFIRINDLFESEPKTYNVSKAFGIRSDELFNRQVKQDVDNIPRNELFTDDNKYAVTDADIDQVVAKIEKEGDSQYGAVIVAGLLNKTANHGTFTFVVFDQDTKEIIFQQEATGKARGFGLRNFWAGALRGAMKNVR</sequence>
<gene>
    <name evidence="2" type="ORF">PSM36_2793</name>
</gene>
<evidence type="ECO:0000256" key="1">
    <source>
        <dbReference type="SAM" id="SignalP"/>
    </source>
</evidence>
<dbReference type="Proteomes" id="UP000187464">
    <property type="component" value="Chromosome I"/>
</dbReference>
<keyword evidence="1" id="KW-0732">Signal</keyword>
<organism evidence="2 3">
    <name type="scientific">Proteiniphilum saccharofermentans</name>
    <dbReference type="NCBI Taxonomy" id="1642647"/>
    <lineage>
        <taxon>Bacteria</taxon>
        <taxon>Pseudomonadati</taxon>
        <taxon>Bacteroidota</taxon>
        <taxon>Bacteroidia</taxon>
        <taxon>Bacteroidales</taxon>
        <taxon>Dysgonomonadaceae</taxon>
        <taxon>Proteiniphilum</taxon>
    </lineage>
</organism>
<dbReference type="KEGG" id="psac:PSM36_2793"/>
<dbReference type="EMBL" id="LT605205">
    <property type="protein sequence ID" value="SCD21589.1"/>
    <property type="molecule type" value="Genomic_DNA"/>
</dbReference>
<evidence type="ECO:0000313" key="3">
    <source>
        <dbReference type="Proteomes" id="UP000187464"/>
    </source>
</evidence>
<feature type="signal peptide" evidence="1">
    <location>
        <begin position="1"/>
        <end position="22"/>
    </location>
</feature>